<evidence type="ECO:0000256" key="3">
    <source>
        <dbReference type="ARBA" id="ARBA00022729"/>
    </source>
</evidence>
<dbReference type="InterPro" id="IPR045265">
    <property type="entry name" value="AIR12_DOMON"/>
</dbReference>
<dbReference type="eggNOG" id="KOG4293">
    <property type="taxonomic scope" value="Eukaryota"/>
</dbReference>
<dbReference type="InterPro" id="IPR005018">
    <property type="entry name" value="DOMON_domain"/>
</dbReference>
<dbReference type="Pfam" id="PF04526">
    <property type="entry name" value="DUF568"/>
    <property type="match status" value="1"/>
</dbReference>
<sequence length="186" mass="20776">MSRISSPILFLIFFISLFFSSSARSCQYTFPKGRVFKSCITLPVLNSFLHWTCNPSGTVNIAYRHTGIGSSRWVAWAINPRARGMVGSQAFVAYQLPNGAMRVYAAPVTSYTTQLKPGVLSFAVSDLSATYANKEMIIYATLRLPRNMTVVNQVWQEGPLWRNTPIMHPTSGENLDSMGIVNFHSR</sequence>
<reference evidence="6" key="1">
    <citation type="submission" date="2025-08" db="UniProtKB">
        <authorList>
            <consortium name="RefSeq"/>
        </authorList>
    </citation>
    <scope>IDENTIFICATION</scope>
</reference>
<dbReference type="OMA" id="YANKEMI"/>
<dbReference type="PROSITE" id="PS50836">
    <property type="entry name" value="DOMON"/>
    <property type="match status" value="1"/>
</dbReference>
<dbReference type="AlphaFoldDB" id="A0A1U8BI58"/>
<keyword evidence="3" id="KW-0732">Signal</keyword>
<accession>A0A1U8BI58</accession>
<dbReference type="OrthoDB" id="19261at2759"/>
<keyword evidence="4" id="KW-0472">Membrane</keyword>
<dbReference type="KEGG" id="nnu:104611360"/>
<dbReference type="GO" id="GO:0016020">
    <property type="term" value="C:membrane"/>
    <property type="evidence" value="ECO:0007669"/>
    <property type="project" value="UniProtKB-SubCell"/>
</dbReference>
<dbReference type="PANTHER" id="PTHR23130:SF167">
    <property type="entry name" value="CYTOCHROME B561 AND DOMON DOMAIN-CONTAINING PROTEIN"/>
    <property type="match status" value="1"/>
</dbReference>
<dbReference type="CDD" id="cd09629">
    <property type="entry name" value="DOMON_CIL1_like"/>
    <property type="match status" value="1"/>
</dbReference>
<evidence type="ECO:0000256" key="4">
    <source>
        <dbReference type="ARBA" id="ARBA00023136"/>
    </source>
</evidence>
<dbReference type="Proteomes" id="UP000189703">
    <property type="component" value="Unplaced"/>
</dbReference>
<name>A0A1U8BI58_NELNU</name>
<comment type="subcellular location">
    <subcellularLocation>
        <location evidence="1">Membrane</location>
    </subcellularLocation>
</comment>
<keyword evidence="2" id="KW-0813">Transport</keyword>
<protein>
    <submittedName>
        <fullName evidence="6">Cytochrome b561 and DOMON domain-containing protein At5g47530-like</fullName>
    </submittedName>
</protein>
<proteinExistence type="predicted"/>
<dbReference type="RefSeq" id="XP_010276683.1">
    <property type="nucleotide sequence ID" value="XM_010278381.2"/>
</dbReference>
<dbReference type="GeneID" id="104611360"/>
<gene>
    <name evidence="6" type="primary">LOC104611360</name>
</gene>
<evidence type="ECO:0000313" key="5">
    <source>
        <dbReference type="Proteomes" id="UP000189703"/>
    </source>
</evidence>
<organism evidence="5 6">
    <name type="scientific">Nelumbo nucifera</name>
    <name type="common">Sacred lotus</name>
    <dbReference type="NCBI Taxonomy" id="4432"/>
    <lineage>
        <taxon>Eukaryota</taxon>
        <taxon>Viridiplantae</taxon>
        <taxon>Streptophyta</taxon>
        <taxon>Embryophyta</taxon>
        <taxon>Tracheophyta</taxon>
        <taxon>Spermatophyta</taxon>
        <taxon>Magnoliopsida</taxon>
        <taxon>Proteales</taxon>
        <taxon>Nelumbonaceae</taxon>
        <taxon>Nelumbo</taxon>
    </lineage>
</organism>
<dbReference type="STRING" id="4432.A0A1U8BI58"/>
<evidence type="ECO:0000313" key="6">
    <source>
        <dbReference type="RefSeq" id="XP_010276683.1"/>
    </source>
</evidence>
<dbReference type="PANTHER" id="PTHR23130">
    <property type="entry name" value="CYTOCHROME B561 AND DOMON DOMAIN-CONTAINING PROTEIN"/>
    <property type="match status" value="1"/>
</dbReference>
<evidence type="ECO:0000256" key="2">
    <source>
        <dbReference type="ARBA" id="ARBA00022448"/>
    </source>
</evidence>
<evidence type="ECO:0000256" key="1">
    <source>
        <dbReference type="ARBA" id="ARBA00004370"/>
    </source>
</evidence>
<keyword evidence="5" id="KW-1185">Reference proteome</keyword>